<protein>
    <submittedName>
        <fullName evidence="3">Uncharacterized protein</fullName>
    </submittedName>
</protein>
<feature type="compositionally biased region" description="Low complexity" evidence="1">
    <location>
        <begin position="82"/>
        <end position="95"/>
    </location>
</feature>
<name>A0A915K7C3_ROMCU</name>
<evidence type="ECO:0000256" key="1">
    <source>
        <dbReference type="SAM" id="MobiDB-lite"/>
    </source>
</evidence>
<evidence type="ECO:0000313" key="3">
    <source>
        <dbReference type="WBParaSite" id="nRc.2.0.1.t33797-RA"/>
    </source>
</evidence>
<accession>A0A915K7C3</accession>
<organism evidence="2 3">
    <name type="scientific">Romanomermis culicivorax</name>
    <name type="common">Nematode worm</name>
    <dbReference type="NCBI Taxonomy" id="13658"/>
    <lineage>
        <taxon>Eukaryota</taxon>
        <taxon>Metazoa</taxon>
        <taxon>Ecdysozoa</taxon>
        <taxon>Nematoda</taxon>
        <taxon>Enoplea</taxon>
        <taxon>Dorylaimia</taxon>
        <taxon>Mermithida</taxon>
        <taxon>Mermithoidea</taxon>
        <taxon>Mermithidae</taxon>
        <taxon>Romanomermis</taxon>
    </lineage>
</organism>
<dbReference type="Proteomes" id="UP000887565">
    <property type="component" value="Unplaced"/>
</dbReference>
<dbReference type="WBParaSite" id="nRc.2.0.1.t33797-RA">
    <property type="protein sequence ID" value="nRc.2.0.1.t33797-RA"/>
    <property type="gene ID" value="nRc.2.0.1.g33797"/>
</dbReference>
<dbReference type="AlphaFoldDB" id="A0A915K7C3"/>
<evidence type="ECO:0000313" key="2">
    <source>
        <dbReference type="Proteomes" id="UP000887565"/>
    </source>
</evidence>
<feature type="region of interest" description="Disordered" evidence="1">
    <location>
        <begin position="1"/>
        <end position="30"/>
    </location>
</feature>
<feature type="region of interest" description="Disordered" evidence="1">
    <location>
        <begin position="73"/>
        <end position="95"/>
    </location>
</feature>
<proteinExistence type="predicted"/>
<keyword evidence="2" id="KW-1185">Reference proteome</keyword>
<reference evidence="3" key="1">
    <citation type="submission" date="2022-11" db="UniProtKB">
        <authorList>
            <consortium name="WormBaseParasite"/>
        </authorList>
    </citation>
    <scope>IDENTIFICATION</scope>
</reference>
<sequence length="199" mass="22545">MSSNLPVHPDTMLMGESPTKTPTQAPTQTSAETKFHKETAMAVESLIRDTAEELFAIKTEIPTETDIIQMDSEEDDVSRMDTTAPMTTSKTTSSLTPLSKNLSYSQYKLDWDKGEEYRAKAALVKTSWMRAISQIEEEVDEDLKMIPLRIIPRRYRILKKHEVETSMLVSTGSTTPVLEIKKDQLCDEHGEPICEIRAY</sequence>
<feature type="compositionally biased region" description="Low complexity" evidence="1">
    <location>
        <begin position="17"/>
        <end position="30"/>
    </location>
</feature>